<feature type="binding site" evidence="3">
    <location>
        <position position="202"/>
    </location>
    <ligand>
        <name>a divalent metal cation</name>
        <dbReference type="ChEBI" id="CHEBI:60240"/>
    </ligand>
</feature>
<reference evidence="5 6" key="1">
    <citation type="submission" date="2017-07" db="EMBL/GenBank/DDBJ databases">
        <title>Acidovorax KNDSW TSA 6 genome sequence and assembly.</title>
        <authorList>
            <person name="Mayilraj S."/>
        </authorList>
    </citation>
    <scope>NUCLEOTIDE SEQUENCE [LARGE SCALE GENOMIC DNA]</scope>
    <source>
        <strain evidence="5 6">KNDSW-TSA6</strain>
    </source>
</reference>
<dbReference type="OrthoDB" id="9775406at2"/>
<dbReference type="Pfam" id="PF08450">
    <property type="entry name" value="SGL"/>
    <property type="match status" value="1"/>
</dbReference>
<accession>A0A235EHN9</accession>
<dbReference type="InterPro" id="IPR005511">
    <property type="entry name" value="SMP-30"/>
</dbReference>
<keyword evidence="3" id="KW-0862">Zinc</keyword>
<dbReference type="PANTHER" id="PTHR10907:SF47">
    <property type="entry name" value="REGUCALCIN"/>
    <property type="match status" value="1"/>
</dbReference>
<dbReference type="Proteomes" id="UP000215441">
    <property type="component" value="Unassembled WGS sequence"/>
</dbReference>
<evidence type="ECO:0000256" key="2">
    <source>
        <dbReference type="PIRSR" id="PIRSR605511-1"/>
    </source>
</evidence>
<gene>
    <name evidence="5" type="ORF">CBY09_20495</name>
</gene>
<evidence type="ECO:0000313" key="6">
    <source>
        <dbReference type="Proteomes" id="UP000215441"/>
    </source>
</evidence>
<dbReference type="InterPro" id="IPR013658">
    <property type="entry name" value="SGL"/>
</dbReference>
<comment type="cofactor">
    <cofactor evidence="3">
        <name>Zn(2+)</name>
        <dbReference type="ChEBI" id="CHEBI:29105"/>
    </cofactor>
    <text evidence="3">Binds 1 divalent metal cation per subunit.</text>
</comment>
<evidence type="ECO:0000313" key="5">
    <source>
        <dbReference type="EMBL" id="OYD48500.1"/>
    </source>
</evidence>
<feature type="binding site" evidence="3">
    <location>
        <position position="102"/>
    </location>
    <ligand>
        <name>substrate</name>
    </ligand>
</feature>
<feature type="binding site" evidence="3">
    <location>
        <position position="151"/>
    </location>
    <ligand>
        <name>a divalent metal cation</name>
        <dbReference type="ChEBI" id="CHEBI:60240"/>
    </ligand>
</feature>
<evidence type="ECO:0000256" key="1">
    <source>
        <dbReference type="ARBA" id="ARBA00008853"/>
    </source>
</evidence>
<feature type="binding site" evidence="3">
    <location>
        <position position="100"/>
    </location>
    <ligand>
        <name>substrate</name>
    </ligand>
</feature>
<dbReference type="AlphaFoldDB" id="A0A235EHN9"/>
<dbReference type="Gene3D" id="2.120.10.30">
    <property type="entry name" value="TolB, C-terminal domain"/>
    <property type="match status" value="1"/>
</dbReference>
<dbReference type="SUPFAM" id="SSF63829">
    <property type="entry name" value="Calcium-dependent phosphotriesterase"/>
    <property type="match status" value="1"/>
</dbReference>
<protein>
    <submittedName>
        <fullName evidence="5">Gluconolactonase</fullName>
    </submittedName>
</protein>
<feature type="binding site" evidence="3">
    <location>
        <position position="120"/>
    </location>
    <ligand>
        <name>substrate</name>
    </ligand>
</feature>
<feature type="domain" description="SMP-30/Gluconolactonase/LRE-like region" evidence="4">
    <location>
        <begin position="12"/>
        <end position="260"/>
    </location>
</feature>
<dbReference type="PANTHER" id="PTHR10907">
    <property type="entry name" value="REGUCALCIN"/>
    <property type="match status" value="1"/>
</dbReference>
<dbReference type="GO" id="GO:0004341">
    <property type="term" value="F:gluconolactonase activity"/>
    <property type="evidence" value="ECO:0007669"/>
    <property type="project" value="TreeGrafter"/>
</dbReference>
<dbReference type="GO" id="GO:0005509">
    <property type="term" value="F:calcium ion binding"/>
    <property type="evidence" value="ECO:0007669"/>
    <property type="project" value="TreeGrafter"/>
</dbReference>
<name>A0A235EHN9_9BURK</name>
<evidence type="ECO:0000259" key="4">
    <source>
        <dbReference type="Pfam" id="PF08450"/>
    </source>
</evidence>
<evidence type="ECO:0000256" key="3">
    <source>
        <dbReference type="PIRSR" id="PIRSR605511-2"/>
    </source>
</evidence>
<proteinExistence type="inferred from homology"/>
<dbReference type="PRINTS" id="PR01790">
    <property type="entry name" value="SMP30FAMILY"/>
</dbReference>
<keyword evidence="6" id="KW-1185">Reference proteome</keyword>
<keyword evidence="3" id="KW-0479">Metal-binding</keyword>
<comment type="caution">
    <text evidence="5">The sequence shown here is derived from an EMBL/GenBank/DDBJ whole genome shotgun (WGS) entry which is preliminary data.</text>
</comment>
<feature type="binding site" evidence="3">
    <location>
        <position position="14"/>
    </location>
    <ligand>
        <name>a divalent metal cation</name>
        <dbReference type="ChEBI" id="CHEBI:60240"/>
    </ligand>
</feature>
<dbReference type="GO" id="GO:0019853">
    <property type="term" value="P:L-ascorbic acid biosynthetic process"/>
    <property type="evidence" value="ECO:0007669"/>
    <property type="project" value="TreeGrafter"/>
</dbReference>
<dbReference type="EMBL" id="NOIG01000012">
    <property type="protein sequence ID" value="OYD48500.1"/>
    <property type="molecule type" value="Genomic_DNA"/>
</dbReference>
<comment type="similarity">
    <text evidence="1">Belongs to the SMP-30/CGR1 family.</text>
</comment>
<organism evidence="5 6">
    <name type="scientific">Acidovorax kalamii</name>
    <dbReference type="NCBI Taxonomy" id="2004485"/>
    <lineage>
        <taxon>Bacteria</taxon>
        <taxon>Pseudomonadati</taxon>
        <taxon>Pseudomonadota</taxon>
        <taxon>Betaproteobacteria</taxon>
        <taxon>Burkholderiales</taxon>
        <taxon>Comamonadaceae</taxon>
        <taxon>Acidovorax</taxon>
    </lineage>
</organism>
<sequence>MDLLLPDHRDQVGESPVWSPAEQALYWVDIEGRKLHRFSFADQRVQSWDTAERPACIALHAAGGLIAGMDTGVFHLQPQVGGTLSATLLASVDHPQPGMRFNDGRCDRQGRFWAGTMVRDMSLAQAAGSLYRMDAQRGLSAPQVQGLVTQNGLGFSPDGKTLYLSDSHPSVQQIWKLPLHDDGTLGERSLFVDMRELPGRPDGGAVDADGGYWICGNDAGVVHRFTPDGRLDRSIAVPTSKPSMCSFGGPGLDVLFITSIRPGQPQGDDVALGGAIFATRPGVAGLPETPYRST</sequence>
<feature type="active site" description="Proton donor/acceptor" evidence="2">
    <location>
        <position position="202"/>
    </location>
</feature>
<dbReference type="InterPro" id="IPR011042">
    <property type="entry name" value="6-blade_b-propeller_TolB-like"/>
</dbReference>